<dbReference type="AlphaFoldDB" id="A0A7Y7WB16"/>
<gene>
    <name evidence="1" type="ORF">HX829_05090</name>
</gene>
<proteinExistence type="predicted"/>
<sequence>MTRVLKAECQKNATRHIEPVVFIGGPIMHAIMRGSYNGPLREAIELTIRTVESHGCHVRSAITEGYLSHGVSFEPGGFSEQTFRDHNGVVEACCYIGVWPSEGGVAMRSDGMCVEIGWATQSAVPCILIRDLSAKYSDIILGLNSVGKVQHLDYAEFLSDSRKLLTLLDVALA</sequence>
<dbReference type="EMBL" id="JACAPU010000007">
    <property type="protein sequence ID" value="NWB45861.1"/>
    <property type="molecule type" value="Genomic_DNA"/>
</dbReference>
<evidence type="ECO:0008006" key="3">
    <source>
        <dbReference type="Google" id="ProtNLM"/>
    </source>
</evidence>
<reference evidence="1 2" key="1">
    <citation type="submission" date="2020-04" db="EMBL/GenBank/DDBJ databases">
        <title>Molecular characterization of pseudomonads from Agaricus bisporus reveal novel blotch 2 pathogens in Western Europe.</title>
        <authorList>
            <person name="Taparia T."/>
            <person name="Krijger M."/>
            <person name="Haynes E."/>
            <person name="Elpinstone J.G."/>
            <person name="Noble R."/>
            <person name="Van Der Wolf J."/>
        </authorList>
    </citation>
    <scope>NUCLEOTIDE SEQUENCE [LARGE SCALE GENOMIC DNA]</scope>
    <source>
        <strain evidence="1 2">F1001</strain>
    </source>
</reference>
<dbReference type="Proteomes" id="UP000582981">
    <property type="component" value="Unassembled WGS sequence"/>
</dbReference>
<dbReference type="Gene3D" id="3.40.50.450">
    <property type="match status" value="1"/>
</dbReference>
<organism evidence="1 2">
    <name type="scientific">Pseudomonas gingeri</name>
    <dbReference type="NCBI Taxonomy" id="117681"/>
    <lineage>
        <taxon>Bacteria</taxon>
        <taxon>Pseudomonadati</taxon>
        <taxon>Pseudomonadota</taxon>
        <taxon>Gammaproteobacteria</taxon>
        <taxon>Pseudomonadales</taxon>
        <taxon>Pseudomonadaceae</taxon>
        <taxon>Pseudomonas</taxon>
    </lineage>
</organism>
<dbReference type="RefSeq" id="WP_177143501.1">
    <property type="nucleotide sequence ID" value="NZ_JACAPU010000007.1"/>
</dbReference>
<evidence type="ECO:0000313" key="2">
    <source>
        <dbReference type="Proteomes" id="UP000582981"/>
    </source>
</evidence>
<name>A0A7Y7WB16_9PSED</name>
<evidence type="ECO:0000313" key="1">
    <source>
        <dbReference type="EMBL" id="NWB45861.1"/>
    </source>
</evidence>
<comment type="caution">
    <text evidence="1">The sequence shown here is derived from an EMBL/GenBank/DDBJ whole genome shotgun (WGS) entry which is preliminary data.</text>
</comment>
<accession>A0A7Y7WB16</accession>
<protein>
    <recommendedName>
        <fullName evidence="3">Nucleoside 2-deoxyribosyltransferase</fullName>
    </recommendedName>
</protein>